<feature type="chain" id="PRO_5009523449" description="DUF3352 domain-containing protein" evidence="1">
    <location>
        <begin position="24"/>
        <end position="281"/>
    </location>
</feature>
<dbReference type="AlphaFoldDB" id="A0A1F6CKV4"/>
<dbReference type="Proteomes" id="UP000178606">
    <property type="component" value="Unassembled WGS sequence"/>
</dbReference>
<organism evidence="2 3">
    <name type="scientific">Handelsmanbacteria sp. (strain RIFCSPLOWO2_12_FULL_64_10)</name>
    <dbReference type="NCBI Taxonomy" id="1817868"/>
    <lineage>
        <taxon>Bacteria</taxon>
        <taxon>Candidatus Handelsmaniibacteriota</taxon>
    </lineage>
</organism>
<accession>A0A1F6CKV4</accession>
<protein>
    <recommendedName>
        <fullName evidence="4">DUF3352 domain-containing protein</fullName>
    </recommendedName>
</protein>
<evidence type="ECO:0000256" key="1">
    <source>
        <dbReference type="SAM" id="SignalP"/>
    </source>
</evidence>
<reference evidence="2 3" key="1">
    <citation type="journal article" date="2016" name="Nat. Commun.">
        <title>Thousands of microbial genomes shed light on interconnected biogeochemical processes in an aquifer system.</title>
        <authorList>
            <person name="Anantharaman K."/>
            <person name="Brown C.T."/>
            <person name="Hug L.A."/>
            <person name="Sharon I."/>
            <person name="Castelle C.J."/>
            <person name="Probst A.J."/>
            <person name="Thomas B.C."/>
            <person name="Singh A."/>
            <person name="Wilkins M.J."/>
            <person name="Karaoz U."/>
            <person name="Brodie E.L."/>
            <person name="Williams K.H."/>
            <person name="Hubbard S.S."/>
            <person name="Banfield J.F."/>
        </authorList>
    </citation>
    <scope>NUCLEOTIDE SEQUENCE [LARGE SCALE GENOMIC DNA]</scope>
    <source>
        <strain evidence="3">RIFCSPLOWO2_12_FULL_64_10</strain>
    </source>
</reference>
<evidence type="ECO:0000313" key="2">
    <source>
        <dbReference type="EMBL" id="OGG49884.1"/>
    </source>
</evidence>
<evidence type="ECO:0000313" key="3">
    <source>
        <dbReference type="Proteomes" id="UP000178606"/>
    </source>
</evidence>
<feature type="signal peptide" evidence="1">
    <location>
        <begin position="1"/>
        <end position="23"/>
    </location>
</feature>
<keyword evidence="1" id="KW-0732">Signal</keyword>
<proteinExistence type="predicted"/>
<name>A0A1F6CKV4_HANXR</name>
<sequence>MKRIAWIALIFVFAAGAAPAAFAPVAAQEEEPLARFVPRDLDLFVSIRNPDHFVNSLRDGKLGEPLRALGLGDLLRDLPAGDARAELAFAIESPGEDWLPRLYVLVQSEGAGFDDRVGEKIDEMIAGAETYGLTYDLESYDAFTAYVFSIAGIELGAVVTSGDRMAIAVGEGADTIFDLFGEASERHSFAGTGAFKQLHKAAEAGDAELMTYVRARPVLEAIRTALSAQQLLGEPGALETAFMWLMELPGIDLLEGAGVSLKLSADDELDGAFTVQLGENR</sequence>
<gene>
    <name evidence="2" type="ORF">A3F84_15970</name>
</gene>
<evidence type="ECO:0008006" key="4">
    <source>
        <dbReference type="Google" id="ProtNLM"/>
    </source>
</evidence>
<dbReference type="EMBL" id="MFKF01000219">
    <property type="protein sequence ID" value="OGG49884.1"/>
    <property type="molecule type" value="Genomic_DNA"/>
</dbReference>
<comment type="caution">
    <text evidence="2">The sequence shown here is derived from an EMBL/GenBank/DDBJ whole genome shotgun (WGS) entry which is preliminary data.</text>
</comment>